<proteinExistence type="predicted"/>
<reference evidence="1" key="2">
    <citation type="submission" date="2021-05" db="EMBL/GenBank/DDBJ databases">
        <authorList>
            <person name="Pain A."/>
        </authorList>
    </citation>
    <scope>NUCLEOTIDE SEQUENCE</scope>
    <source>
        <strain evidence="1">1802A</strain>
    </source>
</reference>
<protein>
    <submittedName>
        <fullName evidence="1">Uncharacterized protein</fullName>
    </submittedName>
</protein>
<keyword evidence="2" id="KW-1185">Reference proteome</keyword>
<organism evidence="1 2">
    <name type="scientific">Babesia divergens</name>
    <dbReference type="NCBI Taxonomy" id="32595"/>
    <lineage>
        <taxon>Eukaryota</taxon>
        <taxon>Sar</taxon>
        <taxon>Alveolata</taxon>
        <taxon>Apicomplexa</taxon>
        <taxon>Aconoidasida</taxon>
        <taxon>Piroplasmida</taxon>
        <taxon>Babesiidae</taxon>
        <taxon>Babesia</taxon>
    </lineage>
</organism>
<sequence>MEGSQVIFDEGWDVKTTVAQNEAFWADKGYAKSITLLKSISANQCVVEFDMEAPGVLVCRIPDHNVTVNLLDPSGLTSRRGEPYLINNKPCLEHTSINDMF</sequence>
<evidence type="ECO:0000313" key="1">
    <source>
        <dbReference type="EMBL" id="KAK1938518.1"/>
    </source>
</evidence>
<name>A0AAD9GHJ7_BABDI</name>
<accession>A0AAD9GHJ7</accession>
<dbReference type="EMBL" id="JAHBMH010000024">
    <property type="protein sequence ID" value="KAK1938518.1"/>
    <property type="molecule type" value="Genomic_DNA"/>
</dbReference>
<dbReference type="Proteomes" id="UP001195914">
    <property type="component" value="Unassembled WGS sequence"/>
</dbReference>
<dbReference type="AlphaFoldDB" id="A0AAD9GHJ7"/>
<reference evidence="1" key="1">
    <citation type="journal article" date="2014" name="Nucleic Acids Res.">
        <title>The evolutionary dynamics of variant antigen genes in Babesia reveal a history of genomic innovation underlying host-parasite interaction.</title>
        <authorList>
            <person name="Jackson A.P."/>
            <person name="Otto T.D."/>
            <person name="Darby A."/>
            <person name="Ramaprasad A."/>
            <person name="Xia D."/>
            <person name="Echaide I.E."/>
            <person name="Farber M."/>
            <person name="Gahlot S."/>
            <person name="Gamble J."/>
            <person name="Gupta D."/>
            <person name="Gupta Y."/>
            <person name="Jackson L."/>
            <person name="Malandrin L."/>
            <person name="Malas T.B."/>
            <person name="Moussa E."/>
            <person name="Nair M."/>
            <person name="Reid A.J."/>
            <person name="Sanders M."/>
            <person name="Sharma J."/>
            <person name="Tracey A."/>
            <person name="Quail M.A."/>
            <person name="Weir W."/>
            <person name="Wastling J.M."/>
            <person name="Hall N."/>
            <person name="Willadsen P."/>
            <person name="Lingelbach K."/>
            <person name="Shiels B."/>
            <person name="Tait A."/>
            <person name="Berriman M."/>
            <person name="Allred D.R."/>
            <person name="Pain A."/>
        </authorList>
    </citation>
    <scope>NUCLEOTIDE SEQUENCE</scope>
    <source>
        <strain evidence="1">1802A</strain>
    </source>
</reference>
<evidence type="ECO:0000313" key="2">
    <source>
        <dbReference type="Proteomes" id="UP001195914"/>
    </source>
</evidence>
<gene>
    <name evidence="1" type="ORF">X943_001945</name>
</gene>
<comment type="caution">
    <text evidence="1">The sequence shown here is derived from an EMBL/GenBank/DDBJ whole genome shotgun (WGS) entry which is preliminary data.</text>
</comment>